<keyword evidence="2" id="KW-1185">Reference proteome</keyword>
<reference evidence="1 2" key="1">
    <citation type="journal article" date="2013" name="Proc. Natl. Acad. Sci. U.S.A.">
        <title>Candidate phylum TM6 genome recovered from a hospital sink biofilm provides genomic insights into this uncultivated phylum.</title>
        <authorList>
            <person name="McLean J.S."/>
            <person name="Lombardo M.J."/>
            <person name="Badger J.H."/>
            <person name="Edlund A."/>
            <person name="Novotny M."/>
            <person name="Yee-Greenbaum J."/>
            <person name="Vyahhi N."/>
            <person name="Hall A.P."/>
            <person name="Yang Y."/>
            <person name="Dupont C.L."/>
            <person name="Ziegler M.G."/>
            <person name="Chitsaz H."/>
            <person name="Allen A.E."/>
            <person name="Yooseph S."/>
            <person name="Tesler G."/>
            <person name="Pevzner P.A."/>
            <person name="Friedman R.M."/>
            <person name="Nealson K.H."/>
            <person name="Venter J.C."/>
            <person name="Lasken R.S."/>
        </authorList>
    </citation>
    <scope>NUCLEOTIDE SEQUENCE [LARGE SCALE GENOMIC DNA]</scope>
    <source>
        <strain evidence="1 2">TM6SC1</strain>
    </source>
</reference>
<evidence type="ECO:0000313" key="1">
    <source>
        <dbReference type="EMBL" id="KIX85089.1"/>
    </source>
</evidence>
<organism evidence="1 2">
    <name type="scientific">candidate division TM6 bacterium JCVI TM6SC1</name>
    <dbReference type="NCBI Taxonomy" id="1306947"/>
    <lineage>
        <taxon>Bacteria</taxon>
        <taxon>Candidatus Babelota</taxon>
        <taxon>Vermiphilus</taxon>
    </lineage>
</organism>
<dbReference type="EMBL" id="ARQD01000003">
    <property type="protein sequence ID" value="KIX85089.1"/>
    <property type="molecule type" value="Genomic_DNA"/>
</dbReference>
<proteinExistence type="predicted"/>
<name>A0A0D2GNX0_9BACT</name>
<dbReference type="AlphaFoldDB" id="A0A0D2GNX0"/>
<accession>A0A0D2GNX0</accession>
<gene>
    <name evidence="1" type="ORF">J120_04140</name>
</gene>
<sequence>MDAFILPFLIASLLKPIDSSFITIIPVSVGGSCKITASDSLYTHEHIRNIQKNLVKDPLYFLQRNAQLSSLRSSITCAKAHVLHVLDTVVPGWMFDECTSDGCLFNRLSSSVRTKFEQQIFTYVQQLKSDISVPLVYTSFGSGDLMADILLLDRILSAGYQHITIHLIDTQWNSFINNVYAKNPCTSEDQARYIHTLLQLMHWHAAYTPTSDIQCFIHSNAKSYIEYCQTHEHARPDIYVGSDYYQDNIESAYDFFSIAYTCAKPETLCCSLADLCGVSNWQSEYIAYIFSKRENIQIDTRQDYLDQDNLDAYFNVLWTMPYA</sequence>
<evidence type="ECO:0000313" key="2">
    <source>
        <dbReference type="Proteomes" id="UP000032214"/>
    </source>
</evidence>
<protein>
    <submittedName>
        <fullName evidence="1">Uncharacterized protein</fullName>
    </submittedName>
</protein>
<comment type="caution">
    <text evidence="1">The sequence shown here is derived from an EMBL/GenBank/DDBJ whole genome shotgun (WGS) entry which is preliminary data.</text>
</comment>
<dbReference type="Proteomes" id="UP000032214">
    <property type="component" value="Unassembled WGS sequence"/>
</dbReference>